<comment type="caution">
    <text evidence="10">The sequence shown here is derived from an EMBL/GenBank/DDBJ whole genome shotgun (WGS) entry which is preliminary data.</text>
</comment>
<comment type="similarity">
    <text evidence="2">Belongs to the TIP family.</text>
</comment>
<dbReference type="PANTHER" id="PTHR13412:SF0">
    <property type="entry name" value="T-CELL IMMUNOMODULATORY PROTEIN"/>
    <property type="match status" value="1"/>
</dbReference>
<keyword evidence="11" id="KW-1185">Reference proteome</keyword>
<evidence type="ECO:0000256" key="3">
    <source>
        <dbReference type="ARBA" id="ARBA00022692"/>
    </source>
</evidence>
<keyword evidence="4 7" id="KW-1133">Transmembrane helix</keyword>
<evidence type="ECO:0000256" key="4">
    <source>
        <dbReference type="ARBA" id="ARBA00022989"/>
    </source>
</evidence>
<keyword evidence="5 7" id="KW-0472">Membrane</keyword>
<dbReference type="Pfam" id="PF23122">
    <property type="entry name" value="C2_ITFG1"/>
    <property type="match status" value="1"/>
</dbReference>
<keyword evidence="6" id="KW-0325">Glycoprotein</keyword>
<dbReference type="SUPFAM" id="SSF69318">
    <property type="entry name" value="Integrin alpha N-terminal domain"/>
    <property type="match status" value="2"/>
</dbReference>
<protein>
    <recommendedName>
        <fullName evidence="9">T-cell immunomodulatory protein TIP C2 domain-containing protein</fullName>
    </recommendedName>
</protein>
<evidence type="ECO:0000313" key="11">
    <source>
        <dbReference type="Proteomes" id="UP001301350"/>
    </source>
</evidence>
<keyword evidence="3 7" id="KW-0812">Transmembrane</keyword>
<accession>A0AAV9IT68</accession>
<proteinExistence type="inferred from homology"/>
<feature type="domain" description="T-cell immunomodulatory protein TIP C2" evidence="9">
    <location>
        <begin position="472"/>
        <end position="552"/>
    </location>
</feature>
<evidence type="ECO:0000256" key="7">
    <source>
        <dbReference type="SAM" id="Phobius"/>
    </source>
</evidence>
<dbReference type="InterPro" id="IPR057089">
    <property type="entry name" value="C2_TIP"/>
</dbReference>
<dbReference type="Proteomes" id="UP001301350">
    <property type="component" value="Unassembled WGS sequence"/>
</dbReference>
<comment type="subcellular location">
    <subcellularLocation>
        <location evidence="1">Membrane</location>
        <topology evidence="1">Single-pass type I membrane protein</topology>
    </subcellularLocation>
</comment>
<evidence type="ECO:0000313" key="10">
    <source>
        <dbReference type="EMBL" id="KAK4535371.1"/>
    </source>
</evidence>
<organism evidence="10 11">
    <name type="scientific">Cyanidium caldarium</name>
    <name type="common">Red alga</name>
    <dbReference type="NCBI Taxonomy" id="2771"/>
    <lineage>
        <taxon>Eukaryota</taxon>
        <taxon>Rhodophyta</taxon>
        <taxon>Bangiophyceae</taxon>
        <taxon>Cyanidiales</taxon>
        <taxon>Cyanidiaceae</taxon>
        <taxon>Cyanidium</taxon>
    </lineage>
</organism>
<evidence type="ECO:0000256" key="5">
    <source>
        <dbReference type="ARBA" id="ARBA00023136"/>
    </source>
</evidence>
<feature type="transmembrane region" description="Helical" evidence="7">
    <location>
        <begin position="560"/>
        <end position="583"/>
    </location>
</feature>
<dbReference type="InterPro" id="IPR028994">
    <property type="entry name" value="Integrin_alpha_N"/>
</dbReference>
<dbReference type="AlphaFoldDB" id="A0AAV9IT68"/>
<feature type="signal peptide" evidence="8">
    <location>
        <begin position="1"/>
        <end position="31"/>
    </location>
</feature>
<dbReference type="EMBL" id="JANCYW010000004">
    <property type="protein sequence ID" value="KAK4535371.1"/>
    <property type="molecule type" value="Genomic_DNA"/>
</dbReference>
<reference evidence="10 11" key="1">
    <citation type="submission" date="2022-07" db="EMBL/GenBank/DDBJ databases">
        <title>Genome-wide signatures of adaptation to extreme environments.</title>
        <authorList>
            <person name="Cho C.H."/>
            <person name="Yoon H.S."/>
        </authorList>
    </citation>
    <scope>NUCLEOTIDE SEQUENCE [LARGE SCALE GENOMIC DNA]</scope>
    <source>
        <strain evidence="10 11">DBV 063 E5</strain>
    </source>
</reference>
<name>A0AAV9IT68_CYACA</name>
<keyword evidence="8" id="KW-0732">Signal</keyword>
<dbReference type="GO" id="GO:0005886">
    <property type="term" value="C:plasma membrane"/>
    <property type="evidence" value="ECO:0007669"/>
    <property type="project" value="TreeGrafter"/>
</dbReference>
<evidence type="ECO:0000256" key="8">
    <source>
        <dbReference type="SAM" id="SignalP"/>
    </source>
</evidence>
<sequence>MTFPIPHPLWMRFLSSLLILIALFSVPSVDASLFAASGPRGAPDFGNTNAFTNATDYVGLNVNGAGMRPLKLADLNGDMFVDVLGLRADGVLQAVFWNTLTYNFSLTATVATGVRHAVAADFNADGVTDVIAFADSNATLYLGSREGSFSKQGTLPSYPRWSAVASALVFYRYGNLVPDLLLLNKANGNRSFYVYTNNADRPGTLTYSTWTPSSCTVPSGLSPAYFDVNGDCLPDLVLPCAGSSGGTDIRVWYRKGGDDLLASTTPSASWTPFSASATLRQLVFGDFVAQGTMSVLAVGSDGNLHYVANAHGTGGYGDRCGFSGTPSLRDAVTAPITDSSGQNAVRLNASTQLHLIDYNFDGLPDLFAVSDGTALMLKNTYSNNVLQFQAQRAPTFNTLYSVQVTSPAAAYDTDQTGRQDLVLGTAGGTQLWYNTIQQSNAFLTCMVLDAAPYQSQSRPSSESAGSTSLVAYQSKQGLQKHACSQCPQSGSAQSIAACQCFDGLNAMLNYVEELAVGAGHAHRSWTNLLPNSFAVVYPLSADNAQQWKLQYYTKKNIGSIVGVIIVLASSMAVLAVTIVVLMWRESREDKKARLARDPIYSFSS</sequence>
<gene>
    <name evidence="10" type="ORF">CDCA_CDCA04G1396</name>
</gene>
<feature type="chain" id="PRO_5043664682" description="T-cell immunomodulatory protein TIP C2 domain-containing protein" evidence="8">
    <location>
        <begin position="32"/>
        <end position="604"/>
    </location>
</feature>
<evidence type="ECO:0000256" key="6">
    <source>
        <dbReference type="ARBA" id="ARBA00023180"/>
    </source>
</evidence>
<dbReference type="InterPro" id="IPR024881">
    <property type="entry name" value="Tip"/>
</dbReference>
<evidence type="ECO:0000256" key="1">
    <source>
        <dbReference type="ARBA" id="ARBA00004479"/>
    </source>
</evidence>
<evidence type="ECO:0000259" key="9">
    <source>
        <dbReference type="Pfam" id="PF23122"/>
    </source>
</evidence>
<evidence type="ECO:0000256" key="2">
    <source>
        <dbReference type="ARBA" id="ARBA00006496"/>
    </source>
</evidence>
<dbReference type="PANTHER" id="PTHR13412">
    <property type="entry name" value="T-CELL IMMUNOMODULATORY PROTEIN HOMOLOG"/>
    <property type="match status" value="1"/>
</dbReference>